<protein>
    <recommendedName>
        <fullName evidence="9">Patched domain-containing protein 3</fullName>
    </recommendedName>
</protein>
<evidence type="ECO:0000256" key="6">
    <source>
        <dbReference type="ARBA" id="ARBA00023180"/>
    </source>
</evidence>
<dbReference type="EMBL" id="VOFY01000012">
    <property type="protein sequence ID" value="KAA8587418.1"/>
    <property type="molecule type" value="Genomic_DNA"/>
</dbReference>
<comment type="similarity">
    <text evidence="1">Belongs to the patched family.</text>
</comment>
<dbReference type="InterPro" id="IPR000731">
    <property type="entry name" value="SSD"/>
</dbReference>
<dbReference type="AlphaFoldDB" id="A0A5J5CY52"/>
<evidence type="ECO:0000256" key="8">
    <source>
        <dbReference type="ARBA" id="ARBA00060429"/>
    </source>
</evidence>
<evidence type="ECO:0000313" key="12">
    <source>
        <dbReference type="EMBL" id="KAA8587418.1"/>
    </source>
</evidence>
<evidence type="ECO:0000256" key="2">
    <source>
        <dbReference type="ARBA" id="ARBA00022475"/>
    </source>
</evidence>
<gene>
    <name evidence="12" type="ORF">FQN60_016280</name>
</gene>
<comment type="caution">
    <text evidence="12">The sequence shown here is derived from an EMBL/GenBank/DDBJ whole genome shotgun (WGS) entry which is preliminary data.</text>
</comment>
<dbReference type="Gene3D" id="1.20.1640.10">
    <property type="entry name" value="Multidrug efflux transporter AcrB transmembrane domain"/>
    <property type="match status" value="2"/>
</dbReference>
<evidence type="ECO:0000256" key="3">
    <source>
        <dbReference type="ARBA" id="ARBA00022692"/>
    </source>
</evidence>
<keyword evidence="13" id="KW-1185">Reference proteome</keyword>
<evidence type="ECO:0000313" key="13">
    <source>
        <dbReference type="Proteomes" id="UP000327493"/>
    </source>
</evidence>
<feature type="domain" description="SSD" evidence="11">
    <location>
        <begin position="256"/>
        <end position="413"/>
    </location>
</feature>
<dbReference type="PROSITE" id="PS50156">
    <property type="entry name" value="SSD"/>
    <property type="match status" value="1"/>
</dbReference>
<feature type="transmembrane region" description="Helical" evidence="10">
    <location>
        <begin position="700"/>
        <end position="722"/>
    </location>
</feature>
<feature type="non-terminal residue" evidence="12">
    <location>
        <position position="912"/>
    </location>
</feature>
<feature type="transmembrane region" description="Helical" evidence="10">
    <location>
        <begin position="483"/>
        <end position="503"/>
    </location>
</feature>
<feature type="transmembrane region" description="Helical" evidence="10">
    <location>
        <begin position="772"/>
        <end position="795"/>
    </location>
</feature>
<feature type="transmembrane region" description="Helical" evidence="10">
    <location>
        <begin position="29"/>
        <end position="49"/>
    </location>
</feature>
<comment type="function">
    <text evidence="7">May play a role in sperm development or sperm function. However, does not appear to have an essential role in spermatogenesis or male fertility.</text>
</comment>
<name>A0A5J5CY52_9PERO</name>
<evidence type="ECO:0000259" key="11">
    <source>
        <dbReference type="PROSITE" id="PS50156"/>
    </source>
</evidence>
<dbReference type="Pfam" id="PF02460">
    <property type="entry name" value="Patched"/>
    <property type="match status" value="1"/>
</dbReference>
<evidence type="ECO:0000256" key="5">
    <source>
        <dbReference type="ARBA" id="ARBA00023136"/>
    </source>
</evidence>
<sequence length="912" mass="102184">MGRIRTDCIERLLRICFEMMGHFIGSHPWWFLIIPLILSASLGSGFFLLEDRMSDDIEEQFTPVNGQAKLERKYIQETFPGNDSMFSPLRLSTDGNYATLIATSDRNILTVASLQDILDLDFQVKNMVVRSFQYVDVCAEVMGSCTSNYILDIIEYSANNIDAINLTFPWYNSNSESIPLYLSLGSVKMYKESSIVESAKAIQLHYYLDEDNKTKTDLWLESFINLVSNISSTSIQVSYSTSMSMQWEFKKSPASIVYSFSITYAIAITFSIVSCWRLDSVRTKVWVASCGVLSTGLAVLSGFGVLLLLDQPFVMTVASCPFMILGIGLDDMFIMISCWQRTRVLDSVPARLADTYKDAAVSISITSLTNALALLLGYCSPFGSVRSFCLYAGISICFCYLYSITFLGACMALNGQREAENKHWFTCAKIPEDLPSRNSEGLSICCVGGSYDRTTEKEETDPMSYMFERFCGPMLTHKLMKSCVFVIYAGYLAVSIYGCFILKEGLDIRNLALDDSYIINYYNNQRQHFSEYSCNVMVAVKQPFPYWDEDEQKHLLSCISNFESLNYVNGTLAWFLSFLQYANTSNLNVSSQETFQTYLRPFLELKPMFKQDINFTADNTIQASRFFIQTLNKVPTKDMMIGLRKTAEECPVELLVFHPAFIYFDQYTVIMDNTIQTILVAVIVMLVVSLILIPNPLCSLWVAFAICSVIVGVTGFMALWGVNLDSISMINLLMCIGFSVDFSAHISYSFVSSSQSDVNKKAMNALARLGYPILQGALSTILGVAVLSTSGSYIFRTFFKIVFLVITFGMLHGLVFIPGLALQDQLDLFGIKCLIHEQSICQVFVLFGMSLQQDFGTLGDHVFTIDCCLQGSLVDQIFQVSAREAHCAPGNNGLGFQETLSEAPLVRILLSI</sequence>
<feature type="transmembrane region" description="Helical" evidence="10">
    <location>
        <begin position="285"/>
        <end position="309"/>
    </location>
</feature>
<accession>A0A5J5CY52</accession>
<dbReference type="GO" id="GO:0097225">
    <property type="term" value="C:sperm midpiece"/>
    <property type="evidence" value="ECO:0007669"/>
    <property type="project" value="UniProtKB-ARBA"/>
</dbReference>
<keyword evidence="6" id="KW-0325">Glycoprotein</keyword>
<keyword evidence="5 10" id="KW-0472">Membrane</keyword>
<evidence type="ECO:0000256" key="4">
    <source>
        <dbReference type="ARBA" id="ARBA00022989"/>
    </source>
</evidence>
<keyword evidence="2" id="KW-1003">Cell membrane</keyword>
<feature type="transmembrane region" description="Helical" evidence="10">
    <location>
        <begin position="359"/>
        <end position="378"/>
    </location>
</feature>
<proteinExistence type="inferred from homology"/>
<dbReference type="SUPFAM" id="SSF82866">
    <property type="entry name" value="Multidrug efflux transporter AcrB transmembrane domain"/>
    <property type="match status" value="2"/>
</dbReference>
<dbReference type="PANTHER" id="PTHR10796:SF60">
    <property type="entry name" value="PATCHED DOMAIN-CONTAINING PROTEIN 3"/>
    <property type="match status" value="1"/>
</dbReference>
<evidence type="ECO:0000256" key="9">
    <source>
        <dbReference type="ARBA" id="ARBA00074262"/>
    </source>
</evidence>
<evidence type="ECO:0000256" key="1">
    <source>
        <dbReference type="ARBA" id="ARBA00005585"/>
    </source>
</evidence>
<evidence type="ECO:0000256" key="7">
    <source>
        <dbReference type="ARBA" id="ARBA00057027"/>
    </source>
</evidence>
<reference evidence="12 13" key="1">
    <citation type="submission" date="2019-08" db="EMBL/GenBank/DDBJ databases">
        <title>A chromosome-level genome assembly, high-density linkage maps, and genome scans reveal the genomic architecture of hybrid incompatibilities underlying speciation via character displacement in darters (Percidae: Etheostominae).</title>
        <authorList>
            <person name="Moran R.L."/>
            <person name="Catchen J.M."/>
            <person name="Fuller R.C."/>
        </authorList>
    </citation>
    <scope>NUCLEOTIDE SEQUENCE [LARGE SCALE GENOMIC DNA]</scope>
    <source>
        <strain evidence="12">EspeVRDwgs_2016</strain>
        <tissue evidence="12">Muscle</tissue>
    </source>
</reference>
<dbReference type="Proteomes" id="UP000327493">
    <property type="component" value="Chromosome 12"/>
</dbReference>
<evidence type="ECO:0000256" key="10">
    <source>
        <dbReference type="SAM" id="Phobius"/>
    </source>
</evidence>
<comment type="subcellular location">
    <subcellularLocation>
        <location evidence="8">Cell projection</location>
        <location evidence="8">Cilium</location>
        <location evidence="8">Flagellum membrane</location>
        <topology evidence="8">Multi-pass membrane protein</topology>
    </subcellularLocation>
</comment>
<feature type="transmembrane region" description="Helical" evidence="10">
    <location>
        <begin position="801"/>
        <end position="822"/>
    </location>
</feature>
<keyword evidence="3 10" id="KW-0812">Transmembrane</keyword>
<feature type="transmembrane region" description="Helical" evidence="10">
    <location>
        <begin position="315"/>
        <end position="339"/>
    </location>
</feature>
<dbReference type="PANTHER" id="PTHR10796">
    <property type="entry name" value="PATCHED-RELATED"/>
    <property type="match status" value="1"/>
</dbReference>
<feature type="transmembrane region" description="Helical" evidence="10">
    <location>
        <begin position="257"/>
        <end position="278"/>
    </location>
</feature>
<feature type="transmembrane region" description="Helical" evidence="10">
    <location>
        <begin position="674"/>
        <end position="693"/>
    </location>
</feature>
<keyword evidence="4 10" id="KW-1133">Transmembrane helix</keyword>
<dbReference type="InterPro" id="IPR003392">
    <property type="entry name" value="PTHD_SSD"/>
</dbReference>
<dbReference type="GO" id="GO:0016020">
    <property type="term" value="C:membrane"/>
    <property type="evidence" value="ECO:0007669"/>
    <property type="project" value="InterPro"/>
</dbReference>
<dbReference type="InterPro" id="IPR051697">
    <property type="entry name" value="Patched_domain-protein"/>
</dbReference>
<dbReference type="FunFam" id="1.20.1640.10:FF:000013">
    <property type="entry name" value="PaTched Related family"/>
    <property type="match status" value="1"/>
</dbReference>
<feature type="transmembrane region" description="Helical" evidence="10">
    <location>
        <begin position="390"/>
        <end position="413"/>
    </location>
</feature>
<organism evidence="12 13">
    <name type="scientific">Etheostoma spectabile</name>
    <name type="common">orangethroat darter</name>
    <dbReference type="NCBI Taxonomy" id="54343"/>
    <lineage>
        <taxon>Eukaryota</taxon>
        <taxon>Metazoa</taxon>
        <taxon>Chordata</taxon>
        <taxon>Craniata</taxon>
        <taxon>Vertebrata</taxon>
        <taxon>Euteleostomi</taxon>
        <taxon>Actinopterygii</taxon>
        <taxon>Neopterygii</taxon>
        <taxon>Teleostei</taxon>
        <taxon>Neoteleostei</taxon>
        <taxon>Acanthomorphata</taxon>
        <taxon>Eupercaria</taxon>
        <taxon>Perciformes</taxon>
        <taxon>Percoidei</taxon>
        <taxon>Percidae</taxon>
        <taxon>Etheostomatinae</taxon>
        <taxon>Etheostoma</taxon>
    </lineage>
</organism>